<dbReference type="Pfam" id="PF07731">
    <property type="entry name" value="Cu-oxidase_2"/>
    <property type="match status" value="1"/>
</dbReference>
<reference evidence="5" key="1">
    <citation type="submission" date="2016-01" db="EMBL/GenBank/DDBJ databases">
        <title>Draft genome of Chromobacterium sp. F49.</title>
        <authorList>
            <person name="Hong K.W."/>
        </authorList>
    </citation>
    <scope>NUCLEOTIDE SEQUENCE [LARGE SCALE GENOMIC DNA]</scope>
    <source>
        <strain evidence="5">CN10</strain>
    </source>
</reference>
<evidence type="ECO:0000259" key="3">
    <source>
        <dbReference type="Pfam" id="PF07731"/>
    </source>
</evidence>
<organism evidence="4 5">
    <name type="scientific">Crenobacter luteus</name>
    <dbReference type="NCBI Taxonomy" id="1452487"/>
    <lineage>
        <taxon>Bacteria</taxon>
        <taxon>Pseudomonadati</taxon>
        <taxon>Pseudomonadota</taxon>
        <taxon>Betaproteobacteria</taxon>
        <taxon>Neisseriales</taxon>
        <taxon>Neisseriaceae</taxon>
        <taxon>Crenobacter</taxon>
    </lineage>
</organism>
<dbReference type="InterPro" id="IPR011706">
    <property type="entry name" value="Cu-oxidase_C"/>
</dbReference>
<sequence>MTPDCTETANVAGGECGRNPHQRYAEMTNSVAHENYELRAVERPDWVFHPAYPPQPLWCYEDAHHPDSTSAAPVVFARYGHPVMCRFHNALPQDHVGFGTPEISVHLHNLHTPSESDGFPGDYFSPLKAGPTLTEPGRFKDHFYPNVYAGYDEQRRGLGDPAFAARDTNGNIIGDWREALGTLFYHDHTLDFTAPNVYRGLAGFYLLYDHLDSGDENDPNPAALRLPSPPYDYPLNFADRRFDKNGRLVFDQLSPEGTLGDKIVVNGKIEPVLRVAARKYRFRLLNSGPSRNYEFYLVTARDKVESFTLIANDGNLLPAPLTGQTKARLGVAVRADIVVDFSKYPIGTELYLVNRLRQDDTRKPDKLVTPGTRVLKFVVNRGATDTSRVPAKLRPVRLPSAAELKNARVRRWEFDRKGGLWVVNDQLVDVHTPRAIITEGGYEIWELVNNSGGWLHPIHIHFEEGIIVGKTAGSKSAPLAPHEQGRKDVYVLEPGMSLRVFLRFRDFVGKYVMHCHNVIHEDHAMMVRWDIVKA</sequence>
<dbReference type="GO" id="GO:0016491">
    <property type="term" value="F:oxidoreductase activity"/>
    <property type="evidence" value="ECO:0007669"/>
    <property type="project" value="InterPro"/>
</dbReference>
<proteinExistence type="predicted"/>
<dbReference type="AlphaFoldDB" id="A0A165F7J0"/>
<accession>A0A165F7J0</accession>
<dbReference type="PROSITE" id="PS00080">
    <property type="entry name" value="MULTICOPPER_OXIDASE2"/>
    <property type="match status" value="1"/>
</dbReference>
<dbReference type="InterPro" id="IPR045087">
    <property type="entry name" value="Cu-oxidase_fam"/>
</dbReference>
<dbReference type="InterPro" id="IPR002355">
    <property type="entry name" value="Cu_oxidase_Cu_BS"/>
</dbReference>
<dbReference type="STRING" id="1452487.AVW16_00365"/>
<comment type="subcellular location">
    <subcellularLocation>
        <location evidence="1">Cell outer membrane</location>
        <topology evidence="1">Lipid-anchor</topology>
    </subcellularLocation>
</comment>
<dbReference type="Proteomes" id="UP000076625">
    <property type="component" value="Unassembled WGS sequence"/>
</dbReference>
<dbReference type="CDD" id="cd13889">
    <property type="entry name" value="CuRO_3_BOD"/>
    <property type="match status" value="1"/>
</dbReference>
<name>A0A165F7J0_9NEIS</name>
<dbReference type="Gene3D" id="2.60.40.420">
    <property type="entry name" value="Cupredoxins - blue copper proteins"/>
    <property type="match status" value="3"/>
</dbReference>
<keyword evidence="5" id="KW-1185">Reference proteome</keyword>
<protein>
    <submittedName>
        <fullName evidence="4">Bilirubin oxidase</fullName>
    </submittedName>
</protein>
<evidence type="ECO:0000313" key="4">
    <source>
        <dbReference type="EMBL" id="KZE31812.1"/>
    </source>
</evidence>
<dbReference type="GO" id="GO:0005507">
    <property type="term" value="F:copper ion binding"/>
    <property type="evidence" value="ECO:0007669"/>
    <property type="project" value="InterPro"/>
</dbReference>
<comment type="caution">
    <text evidence="4">The sequence shown here is derived from an EMBL/GenBank/DDBJ whole genome shotgun (WGS) entry which is preliminary data.</text>
</comment>
<gene>
    <name evidence="4" type="ORF">AVW16_00365</name>
</gene>
<keyword evidence="2" id="KW-0479">Metal-binding</keyword>
<evidence type="ECO:0000256" key="2">
    <source>
        <dbReference type="ARBA" id="ARBA00022723"/>
    </source>
</evidence>
<dbReference type="SUPFAM" id="SSF49503">
    <property type="entry name" value="Cupredoxins"/>
    <property type="match status" value="3"/>
</dbReference>
<dbReference type="EMBL" id="LQQU01000023">
    <property type="protein sequence ID" value="KZE31812.1"/>
    <property type="molecule type" value="Genomic_DNA"/>
</dbReference>
<dbReference type="GO" id="GO:0009279">
    <property type="term" value="C:cell outer membrane"/>
    <property type="evidence" value="ECO:0007669"/>
    <property type="project" value="UniProtKB-SubCell"/>
</dbReference>
<evidence type="ECO:0000313" key="5">
    <source>
        <dbReference type="Proteomes" id="UP000076625"/>
    </source>
</evidence>
<feature type="domain" description="Plastocyanin-like" evidence="3">
    <location>
        <begin position="396"/>
        <end position="530"/>
    </location>
</feature>
<evidence type="ECO:0000256" key="1">
    <source>
        <dbReference type="ARBA" id="ARBA00004459"/>
    </source>
</evidence>
<dbReference type="PANTHER" id="PTHR48267:SF1">
    <property type="entry name" value="BILIRUBIN OXIDASE"/>
    <property type="match status" value="1"/>
</dbReference>
<dbReference type="InterPro" id="IPR008972">
    <property type="entry name" value="Cupredoxin"/>
</dbReference>
<dbReference type="PANTHER" id="PTHR48267">
    <property type="entry name" value="CUPREDOXIN SUPERFAMILY PROTEIN"/>
    <property type="match status" value="1"/>
</dbReference>